<evidence type="ECO:0000313" key="2">
    <source>
        <dbReference type="EMBL" id="KAK9879992.1"/>
    </source>
</evidence>
<reference evidence="2 3" key="1">
    <citation type="submission" date="2023-03" db="EMBL/GenBank/DDBJ databases">
        <title>Genome insight into feeding habits of ladybird beetles.</title>
        <authorList>
            <person name="Li H.-S."/>
            <person name="Huang Y.-H."/>
            <person name="Pang H."/>
        </authorList>
    </citation>
    <scope>NUCLEOTIDE SEQUENCE [LARGE SCALE GENOMIC DNA]</scope>
    <source>
        <strain evidence="2">SYSU_2023b</strain>
        <tissue evidence="2">Whole body</tissue>
    </source>
</reference>
<comment type="caution">
    <text evidence="2">The sequence shown here is derived from an EMBL/GenBank/DDBJ whole genome shotgun (WGS) entry which is preliminary data.</text>
</comment>
<evidence type="ECO:0000313" key="3">
    <source>
        <dbReference type="Proteomes" id="UP001431783"/>
    </source>
</evidence>
<protein>
    <submittedName>
        <fullName evidence="2">Uncharacterized protein</fullName>
    </submittedName>
</protein>
<feature type="transmembrane region" description="Helical" evidence="1">
    <location>
        <begin position="109"/>
        <end position="128"/>
    </location>
</feature>
<feature type="transmembrane region" description="Helical" evidence="1">
    <location>
        <begin position="134"/>
        <end position="155"/>
    </location>
</feature>
<keyword evidence="1" id="KW-0472">Membrane</keyword>
<keyword evidence="1" id="KW-0812">Transmembrane</keyword>
<gene>
    <name evidence="2" type="ORF">WA026_008505</name>
</gene>
<organism evidence="2 3">
    <name type="scientific">Henosepilachna vigintioctopunctata</name>
    <dbReference type="NCBI Taxonomy" id="420089"/>
    <lineage>
        <taxon>Eukaryota</taxon>
        <taxon>Metazoa</taxon>
        <taxon>Ecdysozoa</taxon>
        <taxon>Arthropoda</taxon>
        <taxon>Hexapoda</taxon>
        <taxon>Insecta</taxon>
        <taxon>Pterygota</taxon>
        <taxon>Neoptera</taxon>
        <taxon>Endopterygota</taxon>
        <taxon>Coleoptera</taxon>
        <taxon>Polyphaga</taxon>
        <taxon>Cucujiformia</taxon>
        <taxon>Coccinelloidea</taxon>
        <taxon>Coccinellidae</taxon>
        <taxon>Epilachninae</taxon>
        <taxon>Epilachnini</taxon>
        <taxon>Henosepilachna</taxon>
    </lineage>
</organism>
<dbReference type="PANTHER" id="PTHR21879:SF14">
    <property type="entry name" value="OSIRIS 8"/>
    <property type="match status" value="1"/>
</dbReference>
<proteinExistence type="predicted"/>
<dbReference type="Proteomes" id="UP001431783">
    <property type="component" value="Unassembled WGS sequence"/>
</dbReference>
<dbReference type="AlphaFoldDB" id="A0AAW1UIQ5"/>
<dbReference type="InterPro" id="IPR012464">
    <property type="entry name" value="DUF1676"/>
</dbReference>
<dbReference type="EMBL" id="JARQZJ010000063">
    <property type="protein sequence ID" value="KAK9879992.1"/>
    <property type="molecule type" value="Genomic_DNA"/>
</dbReference>
<keyword evidence="3" id="KW-1185">Reference proteome</keyword>
<keyword evidence="1" id="KW-1133">Transmembrane helix</keyword>
<name>A0AAW1UIQ5_9CUCU</name>
<evidence type="ECO:0000256" key="1">
    <source>
        <dbReference type="SAM" id="Phobius"/>
    </source>
</evidence>
<sequence length="213" mass="23738">MSNECIKKDEVMKCFKIHAVKMLVRALHAKSLYINEYINLERDNITGRSFHSRALLNESKLEQLNSDQVDELLSETASRFIDTHKLVVRVPKKLTEEGRKKQGGGGGGGGNGALIWALAIKGTFLAMAYKGIAIMSGTALLVGKMALMLSAILGLKKLVSGGSEKTTFEIVKHPKYSESYSHSSSYEDDGHYRRNYLEEPIPQSTTYRLRARK</sequence>
<dbReference type="PANTHER" id="PTHR21879">
    <property type="entry name" value="FI03362P-RELATED-RELATED"/>
    <property type="match status" value="1"/>
</dbReference>
<dbReference type="Pfam" id="PF07898">
    <property type="entry name" value="DUF1676"/>
    <property type="match status" value="1"/>
</dbReference>
<dbReference type="GO" id="GO:0016020">
    <property type="term" value="C:membrane"/>
    <property type="evidence" value="ECO:0007669"/>
    <property type="project" value="TreeGrafter"/>
</dbReference>
<accession>A0AAW1UIQ5</accession>